<evidence type="ECO:0000313" key="3">
    <source>
        <dbReference type="EMBL" id="CPV57396.1"/>
    </source>
</evidence>
<dbReference type="InterPro" id="IPR010872">
    <property type="entry name" value="MDMPI_C-term_domain"/>
</dbReference>
<accession>A0A0U0ZMW4</accession>
<dbReference type="EMBL" id="CSWP01000005">
    <property type="protein sequence ID" value="CPV57396.1"/>
    <property type="molecule type" value="Genomic_DNA"/>
</dbReference>
<dbReference type="SUPFAM" id="SSF109854">
    <property type="entry name" value="DinB/YfiT-like putative metalloenzymes"/>
    <property type="match status" value="1"/>
</dbReference>
<dbReference type="PANTHER" id="PTHR40758">
    <property type="entry name" value="CONSERVED PROTEIN"/>
    <property type="match status" value="1"/>
</dbReference>
<dbReference type="AlphaFoldDB" id="A0A0U0ZMW4"/>
<organism evidence="3 4">
    <name type="scientific">Mycobacteroides abscessus</name>
    <dbReference type="NCBI Taxonomy" id="36809"/>
    <lineage>
        <taxon>Bacteria</taxon>
        <taxon>Bacillati</taxon>
        <taxon>Actinomycetota</taxon>
        <taxon>Actinomycetes</taxon>
        <taxon>Mycobacteriales</taxon>
        <taxon>Mycobacteriaceae</taxon>
        <taxon>Mycobacteroides</taxon>
    </lineage>
</organism>
<evidence type="ECO:0000259" key="2">
    <source>
        <dbReference type="Pfam" id="PF11716"/>
    </source>
</evidence>
<name>A0A0U0ZMW4_9MYCO</name>
<feature type="domain" description="MDMPI C-terminal" evidence="1">
    <location>
        <begin position="142"/>
        <end position="237"/>
    </location>
</feature>
<dbReference type="GO" id="GO:0046872">
    <property type="term" value="F:metal ion binding"/>
    <property type="evidence" value="ECO:0007669"/>
    <property type="project" value="InterPro"/>
</dbReference>
<dbReference type="Proteomes" id="UP000045782">
    <property type="component" value="Unassembled WGS sequence"/>
</dbReference>
<dbReference type="Gene3D" id="1.20.120.450">
    <property type="entry name" value="dinb family like domain"/>
    <property type="match status" value="1"/>
</dbReference>
<dbReference type="NCBIfam" id="TIGR03083">
    <property type="entry name" value="maleylpyruvate isomerase family mycothiol-dependent enzyme"/>
    <property type="match status" value="1"/>
</dbReference>
<dbReference type="InterPro" id="IPR034660">
    <property type="entry name" value="DinB/YfiT-like"/>
</dbReference>
<dbReference type="GO" id="GO:0005886">
    <property type="term" value="C:plasma membrane"/>
    <property type="evidence" value="ECO:0007669"/>
    <property type="project" value="TreeGrafter"/>
</dbReference>
<evidence type="ECO:0000313" key="4">
    <source>
        <dbReference type="Proteomes" id="UP000045782"/>
    </source>
</evidence>
<gene>
    <name evidence="3" type="ORF">ERS075579_02916</name>
</gene>
<dbReference type="InterPro" id="IPR017517">
    <property type="entry name" value="Maleyloyr_isom"/>
</dbReference>
<dbReference type="Pfam" id="PF07398">
    <property type="entry name" value="MDMPI_C"/>
    <property type="match status" value="1"/>
</dbReference>
<evidence type="ECO:0000259" key="1">
    <source>
        <dbReference type="Pfam" id="PF07398"/>
    </source>
</evidence>
<sequence>MTPDEWLEALRKGIAAVVATPPEYLDRDAPSCPGWTARDLVAHLGGVHRWAVGVLIGQKVPYADLDPEAPAGEDVLEWYTERADKLIATLASSDLDAPTKSPFGERPVRFWFRRQAQEVAVHRWDIGHAYRGWDVDPIDAALAADGIGEWSEVFTPRRIGRDGGTPEELRGARILLKADDAAGSWLLRADADSIGIVDDDGAPDATITASTSDLLLALWHRVPLSRLAVDGDAAHVERVLDLVRI</sequence>
<dbReference type="PANTHER" id="PTHR40758:SF1">
    <property type="entry name" value="CONSERVED PROTEIN"/>
    <property type="match status" value="1"/>
</dbReference>
<feature type="domain" description="Mycothiol-dependent maleylpyruvate isomerase metal-binding" evidence="2">
    <location>
        <begin position="9"/>
        <end position="126"/>
    </location>
</feature>
<reference evidence="3 4" key="1">
    <citation type="submission" date="2015-03" db="EMBL/GenBank/DDBJ databases">
        <authorList>
            <person name="Murphy D."/>
        </authorList>
    </citation>
    <scope>NUCLEOTIDE SEQUENCE [LARGE SCALE GENOMIC DNA]</scope>
    <source>
        <strain evidence="3 4">PAP088</strain>
    </source>
</reference>
<dbReference type="InterPro" id="IPR024344">
    <property type="entry name" value="MDMPI_metal-binding"/>
</dbReference>
<dbReference type="RefSeq" id="WP_016343031.1">
    <property type="nucleotide sequence ID" value="NZ_AP022621.1"/>
</dbReference>
<protein>
    <submittedName>
        <fullName evidence="3">Uncharacterized Actinobacterial protein</fullName>
    </submittedName>
</protein>
<proteinExistence type="predicted"/>
<dbReference type="Pfam" id="PF11716">
    <property type="entry name" value="MDMPI_N"/>
    <property type="match status" value="1"/>
</dbReference>